<evidence type="ECO:0000313" key="2">
    <source>
        <dbReference type="EMBL" id="AQP39039.1"/>
    </source>
</evidence>
<comment type="similarity">
    <text evidence="1">Belongs to the MecA family.</text>
</comment>
<protein>
    <submittedName>
        <fullName evidence="2">Negative regulator of genetic competence, sporulation and motility</fullName>
    </submittedName>
</protein>
<proteinExistence type="inferred from homology"/>
<dbReference type="InterPro" id="IPR008681">
    <property type="entry name" value="Neg-reg_MecA"/>
</dbReference>
<evidence type="ECO:0000256" key="1">
    <source>
        <dbReference type="ARBA" id="ARBA00005397"/>
    </source>
</evidence>
<sequence>MIMKIERISDNQIRCTLNKEDLEGKETLLSELAFGSEKAKGLFRELMNKAATELGFETNEDNPLMVEAIPVSKECLILVITRVDNPEDFREHYKKLPKSLLAGQLAGADEDILSNLPDLLSDFGKSTFSADSGNDMKRVLADDGVGIFAFTSLDDVAFASKLLNKYSLSSTLYKDSENQCYYLSLTDLDDSPNSTVMDEIHQLLSEYCKRLPNTYATKALFNEHLTTIIEKQAVEEMAAY</sequence>
<dbReference type="InterPro" id="IPR038471">
    <property type="entry name" value="MecA_C_sf"/>
</dbReference>
<gene>
    <name evidence="2" type="ORF">DO83_05165</name>
</gene>
<dbReference type="Pfam" id="PF05389">
    <property type="entry name" value="MecA"/>
    <property type="match status" value="1"/>
</dbReference>
<dbReference type="EMBL" id="CP012098">
    <property type="protein sequence ID" value="AQP39039.1"/>
    <property type="molecule type" value="Genomic_DNA"/>
</dbReference>
<name>A0A1Q2C615_ANAHA</name>
<reference evidence="2 3" key="1">
    <citation type="journal article" date="2016" name="Sci. Rep.">
        <title>Accelerated dysbiosis of gut microbiota during aggravation of DSS-induced colitis by a butyrate-producing bacterium.</title>
        <authorList>
            <person name="Zhang Q."/>
            <person name="Wu Y."/>
            <person name="Wang J."/>
            <person name="Wu G."/>
            <person name="Long W."/>
            <person name="Xue Z."/>
            <person name="Wang L."/>
            <person name="Zhang X."/>
            <person name="Pang X."/>
            <person name="Zhao Y."/>
            <person name="Zhao L."/>
            <person name="Zhang C."/>
        </authorList>
    </citation>
    <scope>NUCLEOTIDE SEQUENCE [LARGE SCALE GENOMIC DNA]</scope>
    <source>
        <strain evidence="2 3">BPB5</strain>
    </source>
</reference>
<evidence type="ECO:0000313" key="3">
    <source>
        <dbReference type="Proteomes" id="UP000188159"/>
    </source>
</evidence>
<accession>A0A1Q2C615</accession>
<dbReference type="Proteomes" id="UP000188159">
    <property type="component" value="Chromosome"/>
</dbReference>
<dbReference type="PANTHER" id="PTHR39161:SF1">
    <property type="entry name" value="ADAPTER PROTEIN MECA 1"/>
    <property type="match status" value="1"/>
</dbReference>
<dbReference type="AlphaFoldDB" id="A0A1Q2C615"/>
<dbReference type="PANTHER" id="PTHR39161">
    <property type="entry name" value="ADAPTER PROTEIN MECA"/>
    <property type="match status" value="1"/>
</dbReference>
<organism evidence="2 3">
    <name type="scientific">Anaerostipes hadrus</name>
    <dbReference type="NCBI Taxonomy" id="649756"/>
    <lineage>
        <taxon>Bacteria</taxon>
        <taxon>Bacillati</taxon>
        <taxon>Bacillota</taxon>
        <taxon>Clostridia</taxon>
        <taxon>Lachnospirales</taxon>
        <taxon>Lachnospiraceae</taxon>
        <taxon>Anaerostipes</taxon>
    </lineage>
</organism>
<dbReference type="Gene3D" id="3.30.70.1950">
    <property type="match status" value="1"/>
</dbReference>